<evidence type="ECO:0000256" key="4">
    <source>
        <dbReference type="ARBA" id="ARBA00023136"/>
    </source>
</evidence>
<dbReference type="STRING" id="1745343.A0A2J6QD36"/>
<sequence length="301" mass="33739">MDIALLCQIFFSLGTAIDVGGPMIPPFRKYIMNYGPRSTISTSNPSKFASHQSKIVSLLEYVGSFQVPHTWFTHYYVISVASSVFWAFQFYVHGTAFELIASLSKPRLAAMTANQVFLAWLLMAIQGTRRLYESIAFTKPSQSKMWAGMWIIGMAFYVFMGISVWIEGIASLNDLGRQGNLLEFSKPTVKTSLAILIFLVASGVQHNCHRHLASLKKYSLPRSVWFQKVVCPHYTSECLIYVTIAMAAAPRGQVLNKTVLAGLGFVASNLAVTADSTRKWYIEKFGTEKVAGHWRMIPYVY</sequence>
<keyword evidence="5" id="KW-0256">Endoplasmic reticulum</keyword>
<dbReference type="AlphaFoldDB" id="A0A2J6QD36"/>
<feature type="transmembrane region" description="Helical" evidence="5">
    <location>
        <begin position="75"/>
        <end position="96"/>
    </location>
</feature>
<evidence type="ECO:0000256" key="2">
    <source>
        <dbReference type="ARBA" id="ARBA00022692"/>
    </source>
</evidence>
<comment type="function">
    <text evidence="5">Plays a key role in early steps of protein N-linked glycosylation by being involved in the conversion of polyprenol into dolichol. Acts as a polyprenal reductase that mediates the reduction of polyprenal into dolichal in a NADP-dependent mechanism. Dolichols are required for the synthesis of dolichol-linked monosaccharides and the oligosaccharide precursor used for N-glycosylation.</text>
</comment>
<dbReference type="UniPathway" id="UPA00378"/>
<dbReference type="PANTHER" id="PTHR14624:SF0">
    <property type="entry name" value="POLYPRENOL REDUCTASE"/>
    <property type="match status" value="1"/>
</dbReference>
<evidence type="ECO:0000313" key="8">
    <source>
        <dbReference type="EMBL" id="PMD24156.1"/>
    </source>
</evidence>
<organism evidence="8 9">
    <name type="scientific">Hyaloscypha hepaticicola</name>
    <dbReference type="NCBI Taxonomy" id="2082293"/>
    <lineage>
        <taxon>Eukaryota</taxon>
        <taxon>Fungi</taxon>
        <taxon>Dikarya</taxon>
        <taxon>Ascomycota</taxon>
        <taxon>Pezizomycotina</taxon>
        <taxon>Leotiomycetes</taxon>
        <taxon>Helotiales</taxon>
        <taxon>Hyaloscyphaceae</taxon>
        <taxon>Hyaloscypha</taxon>
    </lineage>
</organism>
<dbReference type="OrthoDB" id="541710at2759"/>
<feature type="transmembrane region" description="Helical" evidence="5">
    <location>
        <begin position="108"/>
        <end position="125"/>
    </location>
</feature>
<comment type="catalytic activity">
    <reaction evidence="5">
        <text>a di-trans,poly-cis-dolichal + NADP(+) = a di-trans,poly-cis-polyprenal + NADPH + H(+)</text>
        <dbReference type="Rhea" id="RHEA:80727"/>
        <dbReference type="Rhea" id="RHEA-COMP:19536"/>
        <dbReference type="Rhea" id="RHEA-COMP:19537"/>
        <dbReference type="ChEBI" id="CHEBI:15378"/>
        <dbReference type="ChEBI" id="CHEBI:57783"/>
        <dbReference type="ChEBI" id="CHEBI:58349"/>
        <dbReference type="ChEBI" id="CHEBI:231623"/>
        <dbReference type="ChEBI" id="CHEBI:231637"/>
        <dbReference type="EC" id="1.3.1.94"/>
    </reaction>
    <physiologicalReaction direction="right-to-left" evidence="5">
        <dbReference type="Rhea" id="RHEA:80729"/>
    </physiologicalReaction>
</comment>
<dbReference type="PROSITE" id="PS50244">
    <property type="entry name" value="S5A_REDUCTASE"/>
    <property type="match status" value="1"/>
</dbReference>
<dbReference type="GO" id="GO:0006488">
    <property type="term" value="P:dolichol-linked oligosaccharide biosynthetic process"/>
    <property type="evidence" value="ECO:0007669"/>
    <property type="project" value="UniProtKB-UniRule"/>
</dbReference>
<evidence type="ECO:0000256" key="3">
    <source>
        <dbReference type="ARBA" id="ARBA00022989"/>
    </source>
</evidence>
<name>A0A2J6QD36_9HELO</name>
<keyword evidence="2 5" id="KW-0812">Transmembrane</keyword>
<dbReference type="GO" id="GO:0160198">
    <property type="term" value="F:polyprenal reductase activity"/>
    <property type="evidence" value="ECO:0007669"/>
    <property type="project" value="UniProtKB-EC"/>
</dbReference>
<protein>
    <recommendedName>
        <fullName evidence="5">Polyprenal reductase</fullName>
        <ecNumber evidence="5">1.3.1.94</ecNumber>
    </recommendedName>
</protein>
<comment type="subcellular location">
    <subcellularLocation>
        <location evidence="1">Endomembrane system</location>
        <topology evidence="1">Multi-pass membrane protein</topology>
    </subcellularLocation>
    <subcellularLocation>
        <location evidence="5">Endoplasmic reticulum membrane</location>
    </subcellularLocation>
</comment>
<feature type="chain" id="PRO_5014316996" description="Polyprenal reductase" evidence="6">
    <location>
        <begin position="17"/>
        <end position="301"/>
    </location>
</feature>
<feature type="domain" description="3-oxo-5-alpha-steroid 4-dehydrogenase C-terminal" evidence="7">
    <location>
        <begin position="189"/>
        <end position="301"/>
    </location>
</feature>
<evidence type="ECO:0000259" key="7">
    <source>
        <dbReference type="Pfam" id="PF02544"/>
    </source>
</evidence>
<comment type="pathway">
    <text evidence="5">Protein modification; protein glycosylation.</text>
</comment>
<accession>A0A2J6QD36</accession>
<dbReference type="InterPro" id="IPR039698">
    <property type="entry name" value="Dfg10/SRD5A3"/>
</dbReference>
<keyword evidence="6" id="KW-0732">Signal</keyword>
<comment type="caution">
    <text evidence="5">Lacks conserved residue(s) required for the propagation of feature annotation.</text>
</comment>
<evidence type="ECO:0000313" key="9">
    <source>
        <dbReference type="Proteomes" id="UP000235672"/>
    </source>
</evidence>
<dbReference type="PANTHER" id="PTHR14624">
    <property type="entry name" value="DFG10 PROTEIN"/>
    <property type="match status" value="1"/>
</dbReference>
<evidence type="ECO:0000256" key="5">
    <source>
        <dbReference type="RuleBase" id="RU367081"/>
    </source>
</evidence>
<evidence type="ECO:0000256" key="1">
    <source>
        <dbReference type="ARBA" id="ARBA00004127"/>
    </source>
</evidence>
<keyword evidence="3 5" id="KW-1133">Transmembrane helix</keyword>
<feature type="signal peptide" evidence="6">
    <location>
        <begin position="1"/>
        <end position="16"/>
    </location>
</feature>
<keyword evidence="5" id="KW-0521">NADP</keyword>
<dbReference type="EMBL" id="KZ613473">
    <property type="protein sequence ID" value="PMD24156.1"/>
    <property type="molecule type" value="Genomic_DNA"/>
</dbReference>
<dbReference type="GO" id="GO:0005789">
    <property type="term" value="C:endoplasmic reticulum membrane"/>
    <property type="evidence" value="ECO:0007669"/>
    <property type="project" value="UniProtKB-SubCell"/>
</dbReference>
<feature type="transmembrane region" description="Helical" evidence="5">
    <location>
        <begin position="145"/>
        <end position="166"/>
    </location>
</feature>
<dbReference type="Proteomes" id="UP000235672">
    <property type="component" value="Unassembled WGS sequence"/>
</dbReference>
<reference evidence="8 9" key="1">
    <citation type="submission" date="2016-05" db="EMBL/GenBank/DDBJ databases">
        <title>A degradative enzymes factory behind the ericoid mycorrhizal symbiosis.</title>
        <authorList>
            <consortium name="DOE Joint Genome Institute"/>
            <person name="Martino E."/>
            <person name="Morin E."/>
            <person name="Grelet G."/>
            <person name="Kuo A."/>
            <person name="Kohler A."/>
            <person name="Daghino S."/>
            <person name="Barry K."/>
            <person name="Choi C."/>
            <person name="Cichocki N."/>
            <person name="Clum A."/>
            <person name="Copeland A."/>
            <person name="Hainaut M."/>
            <person name="Haridas S."/>
            <person name="Labutti K."/>
            <person name="Lindquist E."/>
            <person name="Lipzen A."/>
            <person name="Khouja H.-R."/>
            <person name="Murat C."/>
            <person name="Ohm R."/>
            <person name="Olson A."/>
            <person name="Spatafora J."/>
            <person name="Veneault-Fourrey C."/>
            <person name="Henrissat B."/>
            <person name="Grigoriev I."/>
            <person name="Martin F."/>
            <person name="Perotto S."/>
        </authorList>
    </citation>
    <scope>NUCLEOTIDE SEQUENCE [LARGE SCALE GENOMIC DNA]</scope>
    <source>
        <strain evidence="8 9">UAMH 7357</strain>
    </source>
</reference>
<dbReference type="GO" id="GO:0102389">
    <property type="term" value="F:polyprenol reductase activity"/>
    <property type="evidence" value="ECO:0007669"/>
    <property type="project" value="UniProtKB-UniRule"/>
</dbReference>
<keyword evidence="5" id="KW-0560">Oxidoreductase</keyword>
<keyword evidence="4 5" id="KW-0472">Membrane</keyword>
<dbReference type="InterPro" id="IPR001104">
    <property type="entry name" value="3-oxo-5_a-steroid_4-DH_C"/>
</dbReference>
<dbReference type="GO" id="GO:0003865">
    <property type="term" value="F:3-oxo-5-alpha-steroid 4-dehydrogenase activity"/>
    <property type="evidence" value="ECO:0007669"/>
    <property type="project" value="TreeGrafter"/>
</dbReference>
<proteinExistence type="inferred from homology"/>
<dbReference type="GO" id="GO:0016095">
    <property type="term" value="P:polyprenol catabolic process"/>
    <property type="evidence" value="ECO:0007669"/>
    <property type="project" value="UniProtKB-UniRule"/>
</dbReference>
<comment type="similarity">
    <text evidence="5">Belongs to the steroid 5-alpha reductase family. Polyprenal reductase subfamily.</text>
</comment>
<evidence type="ECO:0000256" key="6">
    <source>
        <dbReference type="SAM" id="SignalP"/>
    </source>
</evidence>
<dbReference type="Pfam" id="PF02544">
    <property type="entry name" value="Steroid_dh"/>
    <property type="match status" value="1"/>
</dbReference>
<keyword evidence="9" id="KW-1185">Reference proteome</keyword>
<dbReference type="EC" id="1.3.1.94" evidence="5"/>
<gene>
    <name evidence="8" type="ORF">NA56DRAFT_746318</name>
</gene>